<dbReference type="GO" id="GO:0051865">
    <property type="term" value="P:protein autoubiquitination"/>
    <property type="evidence" value="ECO:0007669"/>
    <property type="project" value="TreeGrafter"/>
</dbReference>
<protein>
    <submittedName>
        <fullName evidence="1">Uncharacterized protein</fullName>
    </submittedName>
</protein>
<reference evidence="1 2" key="1">
    <citation type="journal article" date="2018" name="G3 (Bethesda)">
        <title>Phylogenetic and Phylogenomic Definition of Rhizopus Species.</title>
        <authorList>
            <person name="Gryganskyi A.P."/>
            <person name="Golan J."/>
            <person name="Dolatabadi S."/>
            <person name="Mondo S."/>
            <person name="Robb S."/>
            <person name="Idnurm A."/>
            <person name="Muszewska A."/>
            <person name="Steczkiewicz K."/>
            <person name="Masonjones S."/>
            <person name="Liao H.L."/>
            <person name="Gajdeczka M.T."/>
            <person name="Anike F."/>
            <person name="Vuek A."/>
            <person name="Anishchenko I.M."/>
            <person name="Voigt K."/>
            <person name="de Hoog G.S."/>
            <person name="Smith M.E."/>
            <person name="Heitman J."/>
            <person name="Vilgalys R."/>
            <person name="Stajich J.E."/>
        </authorList>
    </citation>
    <scope>NUCLEOTIDE SEQUENCE [LARGE SCALE GENOMIC DNA]</scope>
    <source>
        <strain evidence="1 2">LSU 92-RS-03</strain>
    </source>
</reference>
<dbReference type="STRING" id="4846.A0A367KKL0"/>
<keyword evidence="2" id="KW-1185">Reference proteome</keyword>
<dbReference type="Pfam" id="PF09814">
    <property type="entry name" value="HECT_2"/>
    <property type="match status" value="1"/>
</dbReference>
<proteinExistence type="predicted"/>
<dbReference type="GO" id="GO:0006513">
    <property type="term" value="P:protein monoubiquitination"/>
    <property type="evidence" value="ECO:0007669"/>
    <property type="project" value="TreeGrafter"/>
</dbReference>
<accession>A0A367KKL0</accession>
<comment type="caution">
    <text evidence="1">The sequence shown here is derived from an EMBL/GenBank/DDBJ whole genome shotgun (WGS) entry which is preliminary data.</text>
</comment>
<dbReference type="PANTHER" id="PTHR31531:SF2">
    <property type="entry name" value="E3 UBIQUITIN-PROTEIN LIGASE E3D"/>
    <property type="match status" value="1"/>
</dbReference>
<dbReference type="Proteomes" id="UP000253551">
    <property type="component" value="Unassembled WGS sequence"/>
</dbReference>
<sequence length="248" mass="28634">MIPFYAEELGNINILRATVWTEKDINLAESLEVKTNILSFNSKTIADVSTVGLSISAENLVVSHINNTGNDLRAWEVKIYLTGRNQQLRSQQTEAKEWWNTTYLKSRVDECEAFTCKMCKTPLFSVDKEYKLKDLPSEHWYELIECWICHETNPDEHRTRMKPILARPQLILVGSTYFLLHTDDISKENIEIDKEVSKRLDWGRGTITKWTAVNCKSCQHAVGEGQFCMEGKKNFNSPAYLHLLKTNK</sequence>
<evidence type="ECO:0000313" key="1">
    <source>
        <dbReference type="EMBL" id="RCI02736.1"/>
    </source>
</evidence>
<dbReference type="InterPro" id="IPR019193">
    <property type="entry name" value="UBQ-conj_enz_E2-bd_prot"/>
</dbReference>
<dbReference type="GO" id="GO:0030332">
    <property type="term" value="F:cyclin binding"/>
    <property type="evidence" value="ECO:0007669"/>
    <property type="project" value="TreeGrafter"/>
</dbReference>
<dbReference type="GO" id="GO:0031624">
    <property type="term" value="F:ubiquitin conjugating enzyme binding"/>
    <property type="evidence" value="ECO:0007669"/>
    <property type="project" value="TreeGrafter"/>
</dbReference>
<organism evidence="1 2">
    <name type="scientific">Rhizopus stolonifer</name>
    <name type="common">Rhizopus nigricans</name>
    <dbReference type="NCBI Taxonomy" id="4846"/>
    <lineage>
        <taxon>Eukaryota</taxon>
        <taxon>Fungi</taxon>
        <taxon>Fungi incertae sedis</taxon>
        <taxon>Mucoromycota</taxon>
        <taxon>Mucoromycotina</taxon>
        <taxon>Mucoromycetes</taxon>
        <taxon>Mucorales</taxon>
        <taxon>Mucorineae</taxon>
        <taxon>Rhizopodaceae</taxon>
        <taxon>Rhizopus</taxon>
    </lineage>
</organism>
<dbReference type="GO" id="GO:0000209">
    <property type="term" value="P:protein polyubiquitination"/>
    <property type="evidence" value="ECO:0007669"/>
    <property type="project" value="TreeGrafter"/>
</dbReference>
<dbReference type="GO" id="GO:0005829">
    <property type="term" value="C:cytosol"/>
    <property type="evidence" value="ECO:0007669"/>
    <property type="project" value="TreeGrafter"/>
</dbReference>
<dbReference type="PANTHER" id="PTHR31531">
    <property type="entry name" value="E3 UBIQUITIN-PROTEIN LIGASE E3D FAMILY MEMBER"/>
    <property type="match status" value="1"/>
</dbReference>
<evidence type="ECO:0000313" key="2">
    <source>
        <dbReference type="Proteomes" id="UP000253551"/>
    </source>
</evidence>
<dbReference type="GO" id="GO:0005634">
    <property type="term" value="C:nucleus"/>
    <property type="evidence" value="ECO:0007669"/>
    <property type="project" value="TreeGrafter"/>
</dbReference>
<dbReference type="GO" id="GO:0043161">
    <property type="term" value="P:proteasome-mediated ubiquitin-dependent protein catabolic process"/>
    <property type="evidence" value="ECO:0007669"/>
    <property type="project" value="TreeGrafter"/>
</dbReference>
<gene>
    <name evidence="1" type="ORF">CU098_005219</name>
</gene>
<name>A0A367KKL0_RHIST</name>
<dbReference type="GO" id="GO:0000151">
    <property type="term" value="C:ubiquitin ligase complex"/>
    <property type="evidence" value="ECO:0007669"/>
    <property type="project" value="TreeGrafter"/>
</dbReference>
<dbReference type="OrthoDB" id="66510at2759"/>
<dbReference type="GO" id="GO:0061630">
    <property type="term" value="F:ubiquitin protein ligase activity"/>
    <property type="evidence" value="ECO:0007669"/>
    <property type="project" value="TreeGrafter"/>
</dbReference>
<dbReference type="EMBL" id="PJQM01001277">
    <property type="protein sequence ID" value="RCI02736.1"/>
    <property type="molecule type" value="Genomic_DNA"/>
</dbReference>
<dbReference type="AlphaFoldDB" id="A0A367KKL0"/>